<evidence type="ECO:0000313" key="2">
    <source>
        <dbReference type="EMBL" id="GAA0034765.1"/>
    </source>
</evidence>
<keyword evidence="3" id="KW-1185">Reference proteome</keyword>
<evidence type="ECO:0008006" key="4">
    <source>
        <dbReference type="Google" id="ProtNLM"/>
    </source>
</evidence>
<evidence type="ECO:0000256" key="1">
    <source>
        <dbReference type="SAM" id="Phobius"/>
    </source>
</evidence>
<evidence type="ECO:0000313" key="3">
    <source>
        <dbReference type="Proteomes" id="UP001498238"/>
    </source>
</evidence>
<gene>
    <name evidence="2" type="ORF">NCCP602_07260</name>
</gene>
<feature type="transmembrane region" description="Helical" evidence="1">
    <location>
        <begin position="9"/>
        <end position="29"/>
    </location>
</feature>
<dbReference type="EMBL" id="BAAAAF010000002">
    <property type="protein sequence ID" value="GAA0034765.1"/>
    <property type="molecule type" value="Genomic_DNA"/>
</dbReference>
<sequence length="72" mass="7244">MTRTRLGSYIALAVFVPLFGIAVATGTIAGMERDANVYGGPAEVIFPIAGIAALVAAGTGIVLAVRSHSSGR</sequence>
<organism evidence="2 3">
    <name type="scientific">Brevibacterium metallidurans</name>
    <dbReference type="NCBI Taxonomy" id="1482676"/>
    <lineage>
        <taxon>Bacteria</taxon>
        <taxon>Bacillati</taxon>
        <taxon>Actinomycetota</taxon>
        <taxon>Actinomycetes</taxon>
        <taxon>Micrococcales</taxon>
        <taxon>Brevibacteriaceae</taxon>
        <taxon>Brevibacterium</taxon>
    </lineage>
</organism>
<comment type="caution">
    <text evidence="2">The sequence shown here is derived from an EMBL/GenBank/DDBJ whole genome shotgun (WGS) entry which is preliminary data.</text>
</comment>
<proteinExistence type="predicted"/>
<feature type="transmembrane region" description="Helical" evidence="1">
    <location>
        <begin position="44"/>
        <end position="65"/>
    </location>
</feature>
<dbReference type="Proteomes" id="UP001498238">
    <property type="component" value="Unassembled WGS sequence"/>
</dbReference>
<name>A0ABN0SKZ4_9MICO</name>
<protein>
    <recommendedName>
        <fullName evidence="4">DUF3955 domain-containing protein</fullName>
    </recommendedName>
</protein>
<reference evidence="2 3" key="1">
    <citation type="submission" date="2024-01" db="EMBL/GenBank/DDBJ databases">
        <title>Characterization of antibiotic resistant novel bacterial strains and their environmental applications.</title>
        <authorList>
            <person name="Manzoor S."/>
            <person name="Abbas S."/>
            <person name="Arshad M."/>
            <person name="Ahmed I."/>
        </authorList>
    </citation>
    <scope>NUCLEOTIDE SEQUENCE [LARGE SCALE GENOMIC DNA]</scope>
    <source>
        <strain evidence="2 3">NCCP-602</strain>
    </source>
</reference>
<keyword evidence="1" id="KW-0812">Transmembrane</keyword>
<accession>A0ABN0SKZ4</accession>
<keyword evidence="1" id="KW-0472">Membrane</keyword>
<keyword evidence="1" id="KW-1133">Transmembrane helix</keyword>